<proteinExistence type="predicted"/>
<feature type="region of interest" description="Disordered" evidence="1">
    <location>
        <begin position="26"/>
        <end position="63"/>
    </location>
</feature>
<dbReference type="EMBL" id="CP100355">
    <property type="protein sequence ID" value="UTF52258.1"/>
    <property type="molecule type" value="Genomic_DNA"/>
</dbReference>
<dbReference type="GeneID" id="73290513"/>
<evidence type="ECO:0000313" key="2">
    <source>
        <dbReference type="EMBL" id="UTF52258.1"/>
    </source>
</evidence>
<sequence>MSSSRRRFLGVSVLASIGGLGGYRIIGTGRADDSRSDGKQDSGEVDNGQTQTVTVRQEPGNAF</sequence>
<dbReference type="PROSITE" id="PS51318">
    <property type="entry name" value="TAT"/>
    <property type="match status" value="1"/>
</dbReference>
<dbReference type="InterPro" id="IPR006311">
    <property type="entry name" value="TAT_signal"/>
</dbReference>
<dbReference type="KEGG" id="sawl:NGM29_10665"/>
<gene>
    <name evidence="2" type="ORF">NGM29_10665</name>
</gene>
<organism evidence="2 3">
    <name type="scientific">Natronosalvus rutilus</name>
    <dbReference type="NCBI Taxonomy" id="2953753"/>
    <lineage>
        <taxon>Archaea</taxon>
        <taxon>Methanobacteriati</taxon>
        <taxon>Methanobacteriota</taxon>
        <taxon>Stenosarchaea group</taxon>
        <taxon>Halobacteria</taxon>
        <taxon>Halobacteriales</taxon>
        <taxon>Natrialbaceae</taxon>
        <taxon>Natronosalvus</taxon>
    </lineage>
</organism>
<accession>A0A9E7SVG4</accession>
<dbReference type="Proteomes" id="UP001056855">
    <property type="component" value="Chromosome"/>
</dbReference>
<dbReference type="RefSeq" id="WP_254156112.1">
    <property type="nucleotide sequence ID" value="NZ_CP100355.1"/>
</dbReference>
<feature type="compositionally biased region" description="Basic and acidic residues" evidence="1">
    <location>
        <begin position="30"/>
        <end position="42"/>
    </location>
</feature>
<reference evidence="2" key="1">
    <citation type="submission" date="2022-06" db="EMBL/GenBank/DDBJ databases">
        <title>Diverse halophilic archaea isolated from saline environments.</title>
        <authorList>
            <person name="Cui H.-L."/>
        </authorList>
    </citation>
    <scope>NUCLEOTIDE SEQUENCE</scope>
    <source>
        <strain evidence="2">WLHS1</strain>
    </source>
</reference>
<keyword evidence="3" id="KW-1185">Reference proteome</keyword>
<dbReference type="AlphaFoldDB" id="A0A9E7SVG4"/>
<protein>
    <submittedName>
        <fullName evidence="2">Uncharacterized protein</fullName>
    </submittedName>
</protein>
<evidence type="ECO:0000313" key="3">
    <source>
        <dbReference type="Proteomes" id="UP001056855"/>
    </source>
</evidence>
<name>A0A9E7SVG4_9EURY</name>
<evidence type="ECO:0000256" key="1">
    <source>
        <dbReference type="SAM" id="MobiDB-lite"/>
    </source>
</evidence>